<comment type="caution">
    <text evidence="1">The sequence shown here is derived from an EMBL/GenBank/DDBJ whole genome shotgun (WGS) entry which is preliminary data.</text>
</comment>
<dbReference type="Proteomes" id="UP000403266">
    <property type="component" value="Unassembled WGS sequence"/>
</dbReference>
<accession>A0A5N7MXD7</accession>
<proteinExistence type="predicted"/>
<reference evidence="1 2" key="1">
    <citation type="journal article" date="2019" name="Syst. Appl. Microbiol.">
        <title>Microvirga tunisiensis sp. nov., a root nodule symbiotic bacterium isolated from Lupinus micranthus and L. luteus grown in Northern Tunisia.</title>
        <authorList>
            <person name="Msaddak A."/>
            <person name="Rejili M."/>
            <person name="Duran D."/>
            <person name="Mars M."/>
            <person name="Palacios J.M."/>
            <person name="Ruiz-Argueso T."/>
            <person name="Rey L."/>
            <person name="Imperial J."/>
        </authorList>
    </citation>
    <scope>NUCLEOTIDE SEQUENCE [LARGE SCALE GENOMIC DNA]</scope>
    <source>
        <strain evidence="1 2">Lmie10</strain>
    </source>
</reference>
<evidence type="ECO:0000313" key="2">
    <source>
        <dbReference type="Proteomes" id="UP000403266"/>
    </source>
</evidence>
<organism evidence="1 2">
    <name type="scientific">Microvirga tunisiensis</name>
    <dbReference type="NCBI Taxonomy" id="2108360"/>
    <lineage>
        <taxon>Bacteria</taxon>
        <taxon>Pseudomonadati</taxon>
        <taxon>Pseudomonadota</taxon>
        <taxon>Alphaproteobacteria</taxon>
        <taxon>Hyphomicrobiales</taxon>
        <taxon>Methylobacteriaceae</taxon>
        <taxon>Microvirga</taxon>
    </lineage>
</organism>
<gene>
    <name evidence="1" type="ORF">FS320_27310</name>
</gene>
<name>A0A5N7MXD7_9HYPH</name>
<protein>
    <submittedName>
        <fullName evidence="1">Uncharacterized protein</fullName>
    </submittedName>
</protein>
<dbReference type="EMBL" id="VOSK01000169">
    <property type="protein sequence ID" value="MPR28746.1"/>
    <property type="molecule type" value="Genomic_DNA"/>
</dbReference>
<dbReference type="AlphaFoldDB" id="A0A5N7MXD7"/>
<sequence length="65" mass="6994">MVTFISNNLSQVIHLAGVGVHDSADQGGRFGIAARDPVQALTRPAFLLRFASTQVAIENRDLCAR</sequence>
<keyword evidence="2" id="KW-1185">Reference proteome</keyword>
<evidence type="ECO:0000313" key="1">
    <source>
        <dbReference type="EMBL" id="MPR28746.1"/>
    </source>
</evidence>